<dbReference type="EMBL" id="JAUCMV010000001">
    <property type="protein sequence ID" value="KAK0422638.1"/>
    <property type="molecule type" value="Genomic_DNA"/>
</dbReference>
<accession>A0AA39IG54</accession>
<comment type="caution">
    <text evidence="1">The sequence shown here is derived from an EMBL/GenBank/DDBJ whole genome shotgun (WGS) entry which is preliminary data.</text>
</comment>
<gene>
    <name evidence="1" type="ORF">QR680_007689</name>
</gene>
<keyword evidence="2" id="KW-1185">Reference proteome</keyword>
<evidence type="ECO:0000313" key="2">
    <source>
        <dbReference type="Proteomes" id="UP001175271"/>
    </source>
</evidence>
<protein>
    <submittedName>
        <fullName evidence="1">Uncharacterized protein</fullName>
    </submittedName>
</protein>
<organism evidence="1 2">
    <name type="scientific">Steinernema hermaphroditum</name>
    <dbReference type="NCBI Taxonomy" id="289476"/>
    <lineage>
        <taxon>Eukaryota</taxon>
        <taxon>Metazoa</taxon>
        <taxon>Ecdysozoa</taxon>
        <taxon>Nematoda</taxon>
        <taxon>Chromadorea</taxon>
        <taxon>Rhabditida</taxon>
        <taxon>Tylenchina</taxon>
        <taxon>Panagrolaimomorpha</taxon>
        <taxon>Strongyloidoidea</taxon>
        <taxon>Steinernematidae</taxon>
        <taxon>Steinernema</taxon>
    </lineage>
</organism>
<evidence type="ECO:0000313" key="1">
    <source>
        <dbReference type="EMBL" id="KAK0422638.1"/>
    </source>
</evidence>
<dbReference type="Proteomes" id="UP001175271">
    <property type="component" value="Unassembled WGS sequence"/>
</dbReference>
<name>A0AA39IG54_9BILA</name>
<proteinExistence type="predicted"/>
<dbReference type="AlphaFoldDB" id="A0AA39IG54"/>
<sequence>MSKSCFQMTSLRALFGKIDENLKTVEASTSEWTNRYEESVGKAKERKEEDLRNKEKLERIYNGLYNARRAQRTKSSKPSASTVHTEMSQSIQHPSASESVHITLPPLAHHSISVSLAACKSIDSNNEFTLSSQHASMEGSWSIIMVTSASTTSEAPILKPWRRSQQPWTRNRSSVSASLRKMISLMNKATVRKPLAAEFTALLIEDSYNIKILQDMLINRTLRYPETARLHVQILRSTIRHYLDTVKCEGEEDCNCHDVSSGIGNLLNRKGLFSCMDYLTVWLVLQWHPDFAVFNFQYAYEDIYKKAPPKDQYMLVAMVERAAELSRTNRQRMCGFLMMWAEIMKHGMLENVGPLDEILDSLQQRQHFPLLEDHAFDASFVIKWFLTLKKKFVDGLYESEESYDDDTDNYAARKTPKWKKDNSNVDVHFTRANFFVNQVTTGNTRLQELEKSFFDADEFFVPASDDGSDEEDEEYEEFDPYKAIFCLATHVSRAVLADQGRKAELMAEFAVTVAKQRFIDVYDKENEYLDPFLSYVCFETADFVKEVKEKVYEDSADLKREVSTVITSFMRFVGTIFNHDLERPKALLDGWLGNELVVDALNDLRDYEELHCEYLFKWLDRLKIQVSLDDVTLQ</sequence>
<reference evidence="1" key="1">
    <citation type="submission" date="2023-06" db="EMBL/GenBank/DDBJ databases">
        <title>Genomic analysis of the entomopathogenic nematode Steinernema hermaphroditum.</title>
        <authorList>
            <person name="Schwarz E.M."/>
            <person name="Heppert J.K."/>
            <person name="Baniya A."/>
            <person name="Schwartz H.T."/>
            <person name="Tan C.-H."/>
            <person name="Antoshechkin I."/>
            <person name="Sternberg P.W."/>
            <person name="Goodrich-Blair H."/>
            <person name="Dillman A.R."/>
        </authorList>
    </citation>
    <scope>NUCLEOTIDE SEQUENCE</scope>
    <source>
        <strain evidence="1">PS9179</strain>
        <tissue evidence="1">Whole animal</tissue>
    </source>
</reference>